<evidence type="ECO:0000313" key="3">
    <source>
        <dbReference type="EMBL" id="GFF27636.1"/>
    </source>
</evidence>
<evidence type="ECO:0000256" key="1">
    <source>
        <dbReference type="SAM" id="MobiDB-lite"/>
    </source>
</evidence>
<dbReference type="Proteomes" id="UP000465221">
    <property type="component" value="Unassembled WGS sequence"/>
</dbReference>
<evidence type="ECO:0000256" key="2">
    <source>
        <dbReference type="SAM" id="SignalP"/>
    </source>
</evidence>
<proteinExistence type="predicted"/>
<name>A0A8H3RJV7_9EURO</name>
<feature type="region of interest" description="Disordered" evidence="1">
    <location>
        <begin position="166"/>
        <end position="214"/>
    </location>
</feature>
<accession>A0A8H3RJV7</accession>
<feature type="signal peptide" evidence="2">
    <location>
        <begin position="1"/>
        <end position="34"/>
    </location>
</feature>
<feature type="compositionally biased region" description="Low complexity" evidence="1">
    <location>
        <begin position="166"/>
        <end position="185"/>
    </location>
</feature>
<comment type="caution">
    <text evidence="3">The sequence shown here is derived from an EMBL/GenBank/DDBJ whole genome shotgun (WGS) entry which is preliminary data.</text>
</comment>
<feature type="chain" id="PRO_5034003130" evidence="2">
    <location>
        <begin position="35"/>
        <end position="264"/>
    </location>
</feature>
<gene>
    <name evidence="3" type="ORF">IFM46972_02124</name>
</gene>
<evidence type="ECO:0000313" key="4">
    <source>
        <dbReference type="Proteomes" id="UP000465221"/>
    </source>
</evidence>
<dbReference type="AlphaFoldDB" id="A0A8H3RJV7"/>
<reference evidence="3 4" key="1">
    <citation type="submission" date="2020-01" db="EMBL/GenBank/DDBJ databases">
        <title>Draft genome sequence of Aspergillus udagawae IFM 46972.</title>
        <authorList>
            <person name="Takahashi H."/>
            <person name="Yaguchi T."/>
        </authorList>
    </citation>
    <scope>NUCLEOTIDE SEQUENCE [LARGE SCALE GENOMIC DNA]</scope>
    <source>
        <strain evidence="3 4">IFM 46972</strain>
    </source>
</reference>
<dbReference type="EMBL" id="BLKC01000010">
    <property type="protein sequence ID" value="GFF27636.1"/>
    <property type="molecule type" value="Genomic_DNA"/>
</dbReference>
<dbReference type="PROSITE" id="PS51257">
    <property type="entry name" value="PROKAR_LIPOPROTEIN"/>
    <property type="match status" value="1"/>
</dbReference>
<sequence length="264" mass="29194">MRFKRHSGGICYKTRLLVFHFVFILTACPWQSFADVFIFPPQNGYTGEYISNLAFTVGQSIDIKWQSGCDESIQLWLMKDYNGGDCQFQSDAQCSRIPGETVLYRAWISARLLTGADTPNNGSLAWTVSSMGLSGPGVYYMYGLCSDPGSTRFSSHYFNISSKQVSSSTTTPKTTTSTPTSTKQSGFIDPATSTSTTPEPAVGTAKSTTPVDLCPRNGEGRLSYLVPIQPQEYHITRIMNYFVLIQSQEQSIMNGKAQEINRVL</sequence>
<organism evidence="3 4">
    <name type="scientific">Aspergillus udagawae</name>
    <dbReference type="NCBI Taxonomy" id="91492"/>
    <lineage>
        <taxon>Eukaryota</taxon>
        <taxon>Fungi</taxon>
        <taxon>Dikarya</taxon>
        <taxon>Ascomycota</taxon>
        <taxon>Pezizomycotina</taxon>
        <taxon>Eurotiomycetes</taxon>
        <taxon>Eurotiomycetidae</taxon>
        <taxon>Eurotiales</taxon>
        <taxon>Aspergillaceae</taxon>
        <taxon>Aspergillus</taxon>
        <taxon>Aspergillus subgen. Fumigati</taxon>
    </lineage>
</organism>
<protein>
    <submittedName>
        <fullName evidence="3">Uncharacterized protein</fullName>
    </submittedName>
</protein>
<keyword evidence="2" id="KW-0732">Signal</keyword>